<dbReference type="InterPro" id="IPR013087">
    <property type="entry name" value="Znf_C2H2_type"/>
</dbReference>
<feature type="domain" description="Zn(2)-C6 fungal-type" evidence="8">
    <location>
        <begin position="72"/>
        <end position="101"/>
    </location>
</feature>
<comment type="caution">
    <text evidence="10">The sequence shown here is derived from an EMBL/GenBank/DDBJ whole genome shotgun (WGS) entry which is preliminary data.</text>
</comment>
<dbReference type="CDD" id="cd00067">
    <property type="entry name" value="GAL4"/>
    <property type="match status" value="1"/>
</dbReference>
<keyword evidence="4" id="KW-0804">Transcription</keyword>
<accession>A0A162N2P2</accession>
<dbReference type="Gene3D" id="4.10.240.10">
    <property type="entry name" value="Zn(2)-C6 fungal-type DNA-binding domain"/>
    <property type="match status" value="1"/>
</dbReference>
<sequence length="733" mass="82249">MAESPVPVKKQFVCECGREYIRKEHLQRHKATHGRPSFTCPACDRSFTRLDLLRRHSKIHGAVVPDSRKEPACDACHASKIKCDGGSRCSLCRKRDIECTYQRANLARRVIEANPDVVFDLSGGNFSANRAPSTTSQHSAPVASAPRSVRANSQTSSSPVSDASSPPIFTAPTHVTPLEASWNERTKAGTRVIAHAMGVLRDGGDSDALSNPSPNMKDWLDDCFRSYFGQFHETWPILHAPACEDDPIEYVPLAASIAIIGAWRQVTDPGAMQMIFAIHQILMQYLFAQLTRFTFDSGNPWPIELYQTSLLNAIFAFEIGKWSFIPRGRMLHVAVSTILRQTNMFNSESAIHHQRRHYPSNFMPWIFGKHDSWKRLATSAVKLDRDIALLYNQPPFIHNEELNLQLSSSFALWNAHGLHVLSQRLPRELTQRQEYRITQLMTMTDANLPFPLFAEDVELVLLGAANNVWTYRRQFAASTPADLAGQRIHIMMQLELCKHQLNRMYSIQSFPKNHTAELEVMLTAYYGREDEETSPVLLTEAMRRFSQATFSAAVLHSLLELHMCADVQQLVDVTSGLYDGNELYTDMVLQKQARIAEWVGSIDARAAVIRAVTILRLYEEHVANTGNANNRCLDPIVHVALLAAAVVARAWAEGVLQKCICAVAMPTLEIGGMPGLPDDGAPAVVSWKATGGRLQYHGVALCRCNLPSWRERFARGLPEGGWRQRMDRNWPML</sequence>
<feature type="region of interest" description="Disordered" evidence="7">
    <location>
        <begin position="129"/>
        <end position="172"/>
    </location>
</feature>
<dbReference type="PROSITE" id="PS50048">
    <property type="entry name" value="ZN2_CY6_FUNGAL_2"/>
    <property type="match status" value="1"/>
</dbReference>
<dbReference type="PROSITE" id="PS00463">
    <property type="entry name" value="ZN2_CY6_FUNGAL_1"/>
    <property type="match status" value="1"/>
</dbReference>
<dbReference type="SUPFAM" id="SSF57667">
    <property type="entry name" value="beta-beta-alpha zinc fingers"/>
    <property type="match status" value="1"/>
</dbReference>
<name>A0A162N2P2_CORDF</name>
<evidence type="ECO:0000259" key="9">
    <source>
        <dbReference type="PROSITE" id="PS50157"/>
    </source>
</evidence>
<dbReference type="PANTHER" id="PTHR47660">
    <property type="entry name" value="TRANSCRIPTION FACTOR WITH C2H2 AND ZN(2)-CYS(6) DNA BINDING DOMAIN (EUROFUNG)-RELATED-RELATED"/>
    <property type="match status" value="1"/>
</dbReference>
<dbReference type="GO" id="GO:0000981">
    <property type="term" value="F:DNA-binding transcription factor activity, RNA polymerase II-specific"/>
    <property type="evidence" value="ECO:0007669"/>
    <property type="project" value="InterPro"/>
</dbReference>
<evidence type="ECO:0000256" key="2">
    <source>
        <dbReference type="ARBA" id="ARBA00022833"/>
    </source>
</evidence>
<dbReference type="Pfam" id="PF00172">
    <property type="entry name" value="Zn_clus"/>
    <property type="match status" value="1"/>
</dbReference>
<dbReference type="GO" id="GO:0008270">
    <property type="term" value="F:zinc ion binding"/>
    <property type="evidence" value="ECO:0007669"/>
    <property type="project" value="UniProtKB-KW"/>
</dbReference>
<dbReference type="OrthoDB" id="654211at2759"/>
<evidence type="ECO:0000256" key="6">
    <source>
        <dbReference type="PROSITE-ProRule" id="PRU00042"/>
    </source>
</evidence>
<evidence type="ECO:0000313" key="10">
    <source>
        <dbReference type="EMBL" id="OAA74549.1"/>
    </source>
</evidence>
<reference evidence="10 11" key="1">
    <citation type="journal article" date="2016" name="Genome Biol. Evol.">
        <title>Divergent and convergent evolution of fungal pathogenicity.</title>
        <authorList>
            <person name="Shang Y."/>
            <person name="Xiao G."/>
            <person name="Zheng P."/>
            <person name="Cen K."/>
            <person name="Zhan S."/>
            <person name="Wang C."/>
        </authorList>
    </citation>
    <scope>NUCLEOTIDE SEQUENCE [LARGE SCALE GENOMIC DNA]</scope>
    <source>
        <strain evidence="10 11">RCEF 1005</strain>
    </source>
</reference>
<dbReference type="SMART" id="SM00066">
    <property type="entry name" value="GAL4"/>
    <property type="match status" value="1"/>
</dbReference>
<dbReference type="InterPro" id="IPR036236">
    <property type="entry name" value="Znf_C2H2_sf"/>
</dbReference>
<dbReference type="Proteomes" id="UP000076881">
    <property type="component" value="Unassembled WGS sequence"/>
</dbReference>
<dbReference type="InterPro" id="IPR036864">
    <property type="entry name" value="Zn2-C6_fun-type_DNA-bd_sf"/>
</dbReference>
<evidence type="ECO:0000256" key="3">
    <source>
        <dbReference type="ARBA" id="ARBA00023015"/>
    </source>
</evidence>
<feature type="compositionally biased region" description="Polar residues" evidence="7">
    <location>
        <begin position="129"/>
        <end position="139"/>
    </location>
</feature>
<dbReference type="PROSITE" id="PS00028">
    <property type="entry name" value="ZINC_FINGER_C2H2_1"/>
    <property type="match status" value="1"/>
</dbReference>
<dbReference type="PROSITE" id="PS50157">
    <property type="entry name" value="ZINC_FINGER_C2H2_2"/>
    <property type="match status" value="1"/>
</dbReference>
<dbReference type="Gene3D" id="3.30.160.60">
    <property type="entry name" value="Classic Zinc Finger"/>
    <property type="match status" value="2"/>
</dbReference>
<keyword evidence="11" id="KW-1185">Reference proteome</keyword>
<keyword evidence="3" id="KW-0805">Transcription regulation</keyword>
<dbReference type="CDD" id="cd12148">
    <property type="entry name" value="fungal_TF_MHR"/>
    <property type="match status" value="1"/>
</dbReference>
<keyword evidence="5" id="KW-0539">Nucleus</keyword>
<keyword evidence="2" id="KW-0862">Zinc</keyword>
<keyword evidence="6" id="KW-0863">Zinc-finger</keyword>
<evidence type="ECO:0000256" key="5">
    <source>
        <dbReference type="ARBA" id="ARBA00023242"/>
    </source>
</evidence>
<organism evidence="10 11">
    <name type="scientific">Akanthomyces lecanii RCEF 1005</name>
    <dbReference type="NCBI Taxonomy" id="1081108"/>
    <lineage>
        <taxon>Eukaryota</taxon>
        <taxon>Fungi</taxon>
        <taxon>Dikarya</taxon>
        <taxon>Ascomycota</taxon>
        <taxon>Pezizomycotina</taxon>
        <taxon>Sordariomycetes</taxon>
        <taxon>Hypocreomycetidae</taxon>
        <taxon>Hypocreales</taxon>
        <taxon>Cordycipitaceae</taxon>
        <taxon>Akanthomyces</taxon>
        <taxon>Cordyceps confragosa</taxon>
    </lineage>
</organism>
<dbReference type="EMBL" id="AZHF01000006">
    <property type="protein sequence ID" value="OAA74549.1"/>
    <property type="molecule type" value="Genomic_DNA"/>
</dbReference>
<evidence type="ECO:0000256" key="7">
    <source>
        <dbReference type="SAM" id="MobiDB-lite"/>
    </source>
</evidence>
<dbReference type="AlphaFoldDB" id="A0A162N2P2"/>
<dbReference type="STRING" id="1081108.A0A162N2P2"/>
<feature type="compositionally biased region" description="Low complexity" evidence="7">
    <location>
        <begin position="153"/>
        <end position="167"/>
    </location>
</feature>
<proteinExistence type="predicted"/>
<dbReference type="SMART" id="SM00355">
    <property type="entry name" value="ZnF_C2H2"/>
    <property type="match status" value="2"/>
</dbReference>
<gene>
    <name evidence="10" type="ORF">LEL_08130</name>
</gene>
<feature type="domain" description="C2H2-type" evidence="9">
    <location>
        <begin position="38"/>
        <end position="65"/>
    </location>
</feature>
<evidence type="ECO:0000259" key="8">
    <source>
        <dbReference type="PROSITE" id="PS50048"/>
    </source>
</evidence>
<evidence type="ECO:0000313" key="11">
    <source>
        <dbReference type="Proteomes" id="UP000076881"/>
    </source>
</evidence>
<dbReference type="InterPro" id="IPR001138">
    <property type="entry name" value="Zn2Cys6_DnaBD"/>
</dbReference>
<protein>
    <submittedName>
        <fullName evidence="10">Transcription factor</fullName>
    </submittedName>
</protein>
<evidence type="ECO:0000256" key="1">
    <source>
        <dbReference type="ARBA" id="ARBA00022723"/>
    </source>
</evidence>
<keyword evidence="1" id="KW-0479">Metal-binding</keyword>
<evidence type="ECO:0000256" key="4">
    <source>
        <dbReference type="ARBA" id="ARBA00023163"/>
    </source>
</evidence>
<dbReference type="SUPFAM" id="SSF57701">
    <property type="entry name" value="Zn2/Cys6 DNA-binding domain"/>
    <property type="match status" value="1"/>
</dbReference>